<feature type="short sequence motif" description="Ornithine recognition loop" evidence="1">
    <location>
        <begin position="36"/>
        <end position="42"/>
    </location>
</feature>
<dbReference type="EMBL" id="LT556085">
    <property type="protein sequence ID" value="SAZ64485.1"/>
    <property type="molecule type" value="Genomic_DNA"/>
</dbReference>
<comment type="function">
    <text evidence="1">A small protein (arrest peptide) encoded upstream of inducible ornithine carboxylase gene (speF) that controls expression of downstream genes (usually speF and potE) by transcriptional and translational attenuation.</text>
</comment>
<evidence type="ECO:0000313" key="3">
    <source>
        <dbReference type="Proteomes" id="UP000245995"/>
    </source>
</evidence>
<keyword evidence="1" id="KW-0694">RNA-binding</keyword>
<keyword evidence="1" id="KW-0699">rRNA-binding</keyword>
<protein>
    <recommendedName>
        <fullName evidence="1">Leader peptide SpeFL</fullName>
    </recommendedName>
    <alternativeName>
        <fullName evidence="1">Arrest peptide SpeFL</fullName>
    </alternativeName>
</protein>
<dbReference type="AlphaFoldDB" id="A0AAX2BJW0"/>
<dbReference type="Proteomes" id="UP000245995">
    <property type="component" value="Chromosome CITRO92"/>
</dbReference>
<proteinExistence type="evidence at transcript level"/>
<organism evidence="2 3">
    <name type="scientific">Citrobacter amalonaticus</name>
    <dbReference type="NCBI Taxonomy" id="35703"/>
    <lineage>
        <taxon>Bacteria</taxon>
        <taxon>Pseudomonadati</taxon>
        <taxon>Pseudomonadota</taxon>
        <taxon>Gammaproteobacteria</taxon>
        <taxon>Enterobacterales</taxon>
        <taxon>Enterobacteriaceae</taxon>
        <taxon>Citrobacter</taxon>
    </lineage>
</organism>
<evidence type="ECO:0000256" key="1">
    <source>
        <dbReference type="HAMAP-Rule" id="MF_00851"/>
    </source>
</evidence>
<dbReference type="GO" id="GO:0019843">
    <property type="term" value="F:rRNA binding"/>
    <property type="evidence" value="ECO:0007669"/>
    <property type="project" value="UniProtKB-KW"/>
</dbReference>
<dbReference type="HAMAP" id="MF_00851">
    <property type="entry name" value="Leader_SpeFL"/>
    <property type="match status" value="1"/>
</dbReference>
<dbReference type="GO" id="GO:0031556">
    <property type="term" value="P:transcriptional attenuation by ribosome"/>
    <property type="evidence" value="ECO:0007669"/>
    <property type="project" value="UniProtKB-UniRule"/>
</dbReference>
<name>A0AAX2BJW0_CITAM</name>
<dbReference type="InterPro" id="IPR021237">
    <property type="entry name" value="SpeFL"/>
</dbReference>
<sequence>MISFTDQAVFLDKIPSPSTDKEKVIKMENNSRTMPHIRRTTHIMMFAHRNSFDFHLLVFRLWALQHTGLPDSLYRRLTPVFLSAHSA</sequence>
<evidence type="ECO:0000313" key="2">
    <source>
        <dbReference type="EMBL" id="SAZ64485.1"/>
    </source>
</evidence>
<reference evidence="2 3" key="1">
    <citation type="submission" date="2016-04" db="EMBL/GenBank/DDBJ databases">
        <authorList>
            <person name="Regsiter A."/>
            <person name="William W."/>
        </authorList>
    </citation>
    <scope>NUCLEOTIDE SEQUENCE [LARGE SCALE GENOMIC DNA]</scope>
    <source>
        <strain evidence="2 3">92</strain>
    </source>
</reference>
<keyword evidence="1" id="KW-0428">Leader peptide</keyword>
<comment type="similarity">
    <text evidence="1">Belongs to the speF operon leader peptide family.</text>
</comment>
<keyword evidence="1" id="KW-0810">Translation regulation</keyword>
<comment type="induction">
    <text evidence="1">Induced by ornithine, repressed by putrescine. Part of the speFL-speF-potE operon.</text>
</comment>
<comment type="subunit">
    <text evidence="1">Binds ornithine in stalled 70S ribosomes, blocking the upper two-thirds of the exit tunnel. Contacts 23S rRNA and ribosomal proteins L4 and L22.</text>
</comment>
<dbReference type="GO" id="GO:0006448">
    <property type="term" value="P:regulation of translational elongation"/>
    <property type="evidence" value="ECO:0007669"/>
    <property type="project" value="UniProtKB-UniRule"/>
</dbReference>
<accession>A0AAX2BJW0</accession>
<feature type="binding site" evidence="1">
    <location>
        <position position="39"/>
    </location>
    <ligand>
        <name>L-ornithine</name>
        <dbReference type="ChEBI" id="CHEBI:46911"/>
    </ligand>
</feature>
<keyword evidence="1" id="KW-0805">Transcription regulation</keyword>
<gene>
    <name evidence="1" type="primary">speFL</name>
    <name evidence="2" type="ORF">CITRO92_2735</name>
</gene>
<keyword evidence="1" id="KW-0804">Transcription</keyword>